<name>S0DDJ6_9ZZZZ</name>
<evidence type="ECO:0000313" key="7">
    <source>
        <dbReference type="EMBL" id="CCO21209.1"/>
    </source>
</evidence>
<dbReference type="EMBL" id="HF548290">
    <property type="protein sequence ID" value="CCO21290.1"/>
    <property type="molecule type" value="Genomic_DNA"/>
</dbReference>
<dbReference type="Gene3D" id="2.60.120.1620">
    <property type="match status" value="1"/>
</dbReference>
<evidence type="ECO:0000313" key="4">
    <source>
        <dbReference type="EMBL" id="CCO21109.1"/>
    </source>
</evidence>
<dbReference type="EMBL" id="HF548288">
    <property type="protein sequence ID" value="CCO21209.1"/>
    <property type="molecule type" value="Genomic_DNA"/>
</dbReference>
<dbReference type="Gene3D" id="3.30.379.10">
    <property type="entry name" value="Chitobiase/beta-hexosaminidase domain 2-like"/>
    <property type="match status" value="1"/>
</dbReference>
<keyword evidence="1 3" id="KW-0378">Hydrolase</keyword>
<dbReference type="PANTHER" id="PTHR37842:SF2">
    <property type="entry name" value="GYLCOSYL HYDROLASE 115 C-TERMINAL DOMAIN-CONTAINING PROTEIN"/>
    <property type="match status" value="1"/>
</dbReference>
<accession>S0DDJ6</accession>
<dbReference type="CDD" id="cd02795">
    <property type="entry name" value="CBM6-CBM35-CBM36_like"/>
    <property type="match status" value="1"/>
</dbReference>
<dbReference type="EMBL" id="HF548286">
    <property type="protein sequence ID" value="CCO21154.1"/>
    <property type="molecule type" value="Genomic_DNA"/>
</dbReference>
<dbReference type="EMBL" id="HF548291">
    <property type="protein sequence ID" value="CCO21320.1"/>
    <property type="molecule type" value="Genomic_DNA"/>
</dbReference>
<dbReference type="Gene3D" id="3.20.20.520">
    <property type="entry name" value="Glycosyl hydrolase family 115"/>
    <property type="match status" value="1"/>
</dbReference>
<gene>
    <name evidence="3" type="ORF">BN138_225</name>
    <name evidence="4" type="ORF">BN138_297</name>
    <name evidence="5" type="ORF">BN138_308</name>
    <name evidence="6" type="ORF">BN138_342</name>
    <name evidence="7" type="ORF">BN138_397</name>
    <name evidence="8" type="ORF">BN138_460</name>
    <name evidence="9" type="ORF">BN138_478</name>
    <name evidence="10" type="ORF">BN138_508</name>
</gene>
<dbReference type="Gene3D" id="1.20.58.2150">
    <property type="match status" value="1"/>
</dbReference>
<evidence type="ECO:0000259" key="2">
    <source>
        <dbReference type="Pfam" id="PF17829"/>
    </source>
</evidence>
<evidence type="ECO:0000313" key="3">
    <source>
        <dbReference type="EMBL" id="CCO21037.1"/>
    </source>
</evidence>
<evidence type="ECO:0000313" key="5">
    <source>
        <dbReference type="EMBL" id="CCO21120.1"/>
    </source>
</evidence>
<evidence type="ECO:0000313" key="9">
    <source>
        <dbReference type="EMBL" id="CCO21290.1"/>
    </source>
</evidence>
<dbReference type="Pfam" id="PF17829">
    <property type="entry name" value="GH115_C"/>
    <property type="match status" value="1"/>
</dbReference>
<organism evidence="3">
    <name type="scientific">termite gut metagenome</name>
    <dbReference type="NCBI Taxonomy" id="433724"/>
    <lineage>
        <taxon>unclassified sequences</taxon>
        <taxon>metagenomes</taxon>
        <taxon>organismal metagenomes</taxon>
    </lineage>
</organism>
<proteinExistence type="predicted"/>
<dbReference type="EMBL" id="HF548289">
    <property type="protein sequence ID" value="CCO21272.1"/>
    <property type="molecule type" value="Genomic_DNA"/>
</dbReference>
<evidence type="ECO:0000256" key="1">
    <source>
        <dbReference type="ARBA" id="ARBA00022801"/>
    </source>
</evidence>
<protein>
    <submittedName>
        <fullName evidence="3">Glycoside hydrolase family 115 protein</fullName>
    </submittedName>
</protein>
<dbReference type="EMBL" id="HF548285">
    <property type="protein sequence ID" value="CCO21120.1"/>
    <property type="molecule type" value="Genomic_DNA"/>
</dbReference>
<dbReference type="InterPro" id="IPR041437">
    <property type="entry name" value="GH115_C"/>
</dbReference>
<evidence type="ECO:0000313" key="8">
    <source>
        <dbReference type="EMBL" id="CCO21272.1"/>
    </source>
</evidence>
<dbReference type="EMBL" id="HF548280">
    <property type="protein sequence ID" value="CCO21037.1"/>
    <property type="molecule type" value="Genomic_DNA"/>
</dbReference>
<dbReference type="InterPro" id="IPR029018">
    <property type="entry name" value="Hex-like_dom2"/>
</dbReference>
<evidence type="ECO:0000313" key="6">
    <source>
        <dbReference type="EMBL" id="CCO21154.1"/>
    </source>
</evidence>
<evidence type="ECO:0000313" key="10">
    <source>
        <dbReference type="EMBL" id="CCO21320.1"/>
    </source>
</evidence>
<reference evidence="3" key="1">
    <citation type="submission" date="2012-10" db="EMBL/GenBank/DDBJ databases">
        <authorList>
            <person name="Sandrine L."/>
        </authorList>
    </citation>
    <scope>NUCLEOTIDE SEQUENCE</scope>
</reference>
<dbReference type="PANTHER" id="PTHR37842">
    <property type="match status" value="1"/>
</dbReference>
<dbReference type="EMBL" id="HF548284">
    <property type="protein sequence ID" value="CCO21109.1"/>
    <property type="molecule type" value="Genomic_DNA"/>
</dbReference>
<dbReference type="GO" id="GO:0016787">
    <property type="term" value="F:hydrolase activity"/>
    <property type="evidence" value="ECO:0007669"/>
    <property type="project" value="UniProtKB-KW"/>
</dbReference>
<dbReference type="AlphaFoldDB" id="S0DDJ6"/>
<dbReference type="SUPFAM" id="SSF55545">
    <property type="entry name" value="beta-N-acetylhexosaminidase-like domain"/>
    <property type="match status" value="1"/>
</dbReference>
<dbReference type="InterPro" id="IPR031924">
    <property type="entry name" value="GH115"/>
</dbReference>
<dbReference type="Pfam" id="PF15979">
    <property type="entry name" value="Glyco_hydro_115"/>
    <property type="match status" value="1"/>
</dbReference>
<sequence length="790" mass="89936">MAVVVDDADHAGVLRAVDDLREDLRMVTGNLPDSTVGREAVIVGTAGRSALVDRLIREKKIAAGDIVGRNEKYVITTVEDPTPEIDRALVIAGSDMRGTIYGVYELSSQTGVSPWYWWADVPVVPQENLYVKSGVHTDGEPAVKYRGIFLNDEAPALSGWVYATFGGFNHKFYEKVFELILRLKGNFLWPAMWGNAFYDDDPLNGELADEYGIVIGTSHHEPMGRAHDEWRRYGTGEWNYDKNPVELQNFWRGGMERMKDFEAVVTVGMRGDGDEPMSEESNIALLRKIVKDQRGVIAEVTGKRAQATPQVWALYKEVQEYYDRGMRVPEDIILLLCDDNWGNVRKLPELGAKPHKGGYGMYYHFDYVGGPRNYKWINVSQVQRIWEQMNLTYRYGVDEMWIVNVGDLKPMEYPISFFLDMAWNPDRFDAGNLVGHTERWCAQQFGEKHAKEAARLIDLYTKYNRRVTPELLDENTYSLENYNEFETVVKDYRDLLVDAMRLYYLMPGEYRDAFDQLVLFPINACCNLYEMYYAVAKNRYCATRGDVEANRWADRAKECFERDSILTVHYSTGIAGGKWPHMMDQVRIGYTDWQQPERSVMPEVEYVVPVKKTGAVDGKIYVEADGYVSIEAENFARKNSSPGIEWTVIPDLGRTLSGVTTMPVTVSPEKEDAWLEYDIEVRTAGEARLIVLVSPTLNFNANRGLRYAVSVDGGEEQVVNFNGHYRGELWDWQGESIIETSTTHGIEEAGRHTIRFRALDPGIVLQKIMLDAGGLRPSYLGAPQSKTIDK</sequence>
<feature type="domain" description="Gylcosyl hydrolase 115 C-terminal" evidence="2">
    <location>
        <begin position="621"/>
        <end position="783"/>
    </location>
</feature>
<dbReference type="InterPro" id="IPR042301">
    <property type="entry name" value="GH115_sf"/>
</dbReference>
<reference evidence="3" key="2">
    <citation type="journal article" date="2013" name="Biotechnol. Biofuels">
        <title>Mining for hemicellulases in the fungus-growing termite Pseudacanthotermes militaris using functional metagenomics.</title>
        <authorList>
            <person name="Bastien G."/>
            <person name="Arnal G."/>
            <person name="Bozonnet S."/>
            <person name="Laguerre S."/>
            <person name="Ferreira F."/>
            <person name="Faure R."/>
            <person name="Henrissat B."/>
            <person name="Lefevre F."/>
            <person name="Robe P."/>
            <person name="Bouchez O."/>
            <person name="Noirot C."/>
            <person name="Dumon C."/>
            <person name="O'Donohue M."/>
        </authorList>
    </citation>
    <scope>NUCLEOTIDE SEQUENCE</scope>
</reference>